<name>A0A1D7QKP5_9SPHI</name>
<feature type="compositionally biased region" description="Basic and acidic residues" evidence="2">
    <location>
        <begin position="146"/>
        <end position="161"/>
    </location>
</feature>
<evidence type="ECO:0000256" key="1">
    <source>
        <dbReference type="PROSITE-ProRule" id="PRU00339"/>
    </source>
</evidence>
<reference evidence="3 4" key="1">
    <citation type="submission" date="2016-08" db="EMBL/GenBank/DDBJ databases">
        <authorList>
            <person name="Seilhamer J.J."/>
        </authorList>
    </citation>
    <scope>NUCLEOTIDE SEQUENCE [LARGE SCALE GENOMIC DNA]</scope>
    <source>
        <strain evidence="3 4">DX4</strain>
    </source>
</reference>
<gene>
    <name evidence="3" type="ORF">BFS30_19625</name>
</gene>
<organism evidence="3 4">
    <name type="scientific">Pedobacter steynii</name>
    <dbReference type="NCBI Taxonomy" id="430522"/>
    <lineage>
        <taxon>Bacteria</taxon>
        <taxon>Pseudomonadati</taxon>
        <taxon>Bacteroidota</taxon>
        <taxon>Sphingobacteriia</taxon>
        <taxon>Sphingobacteriales</taxon>
        <taxon>Sphingobacteriaceae</taxon>
        <taxon>Pedobacter</taxon>
    </lineage>
</organism>
<dbReference type="SMART" id="SM00028">
    <property type="entry name" value="TPR"/>
    <property type="match status" value="3"/>
</dbReference>
<dbReference type="EMBL" id="CP017141">
    <property type="protein sequence ID" value="AOM79183.1"/>
    <property type="molecule type" value="Genomic_DNA"/>
</dbReference>
<dbReference type="RefSeq" id="WP_069380846.1">
    <property type="nucleotide sequence ID" value="NZ_CP017141.1"/>
</dbReference>
<dbReference type="SUPFAM" id="SSF48452">
    <property type="entry name" value="TPR-like"/>
    <property type="match status" value="1"/>
</dbReference>
<dbReference type="AlphaFoldDB" id="A0A1D7QKP5"/>
<dbReference type="Proteomes" id="UP000094313">
    <property type="component" value="Chromosome"/>
</dbReference>
<protein>
    <submittedName>
        <fullName evidence="3">Uncharacterized protein</fullName>
    </submittedName>
</protein>
<keyword evidence="1" id="KW-0802">TPR repeat</keyword>
<evidence type="ECO:0000313" key="3">
    <source>
        <dbReference type="EMBL" id="AOM79183.1"/>
    </source>
</evidence>
<feature type="region of interest" description="Disordered" evidence="2">
    <location>
        <begin position="144"/>
        <end position="171"/>
    </location>
</feature>
<dbReference type="KEGG" id="psty:BFS30_19625"/>
<dbReference type="InterPro" id="IPR019734">
    <property type="entry name" value="TPR_rpt"/>
</dbReference>
<proteinExistence type="predicted"/>
<dbReference type="PROSITE" id="PS50005">
    <property type="entry name" value="TPR"/>
    <property type="match status" value="1"/>
</dbReference>
<accession>A0A1D7QKP5</accession>
<dbReference type="Gene3D" id="1.25.40.10">
    <property type="entry name" value="Tetratricopeptide repeat domain"/>
    <property type="match status" value="1"/>
</dbReference>
<dbReference type="InterPro" id="IPR011990">
    <property type="entry name" value="TPR-like_helical_dom_sf"/>
</dbReference>
<feature type="repeat" description="TPR" evidence="1">
    <location>
        <begin position="13"/>
        <end position="46"/>
    </location>
</feature>
<keyword evidence="4" id="KW-1185">Reference proteome</keyword>
<evidence type="ECO:0000313" key="4">
    <source>
        <dbReference type="Proteomes" id="UP000094313"/>
    </source>
</evidence>
<sequence>MEEELDDELYDQIESLSEDGNVFVDQDDYIAALKKFKEALALVPEPKTKWEAAFWLYASIGDMYLFLEDYKASAEAFYNALNCPDGQESAFVHLRLGEALFEIDEKEEALDNLLRAYMLEGKELFKDEEEKYYDFLKNNVEGIGENESHVEPEKKGDKPENKWLPPDWNKN</sequence>
<evidence type="ECO:0000256" key="2">
    <source>
        <dbReference type="SAM" id="MobiDB-lite"/>
    </source>
</evidence>